<evidence type="ECO:0000259" key="1">
    <source>
        <dbReference type="Pfam" id="PF00535"/>
    </source>
</evidence>
<dbReference type="eggNOG" id="COG0463">
    <property type="taxonomic scope" value="Bacteria"/>
</dbReference>
<dbReference type="GO" id="GO:0016740">
    <property type="term" value="F:transferase activity"/>
    <property type="evidence" value="ECO:0007669"/>
    <property type="project" value="UniProtKB-KW"/>
</dbReference>
<dbReference type="STRING" id="1236976.JCM16418_2761"/>
<protein>
    <submittedName>
        <fullName evidence="2">Glycosyltransferase</fullName>
    </submittedName>
</protein>
<dbReference type="InterPro" id="IPR029044">
    <property type="entry name" value="Nucleotide-diphossugar_trans"/>
</dbReference>
<evidence type="ECO:0000313" key="3">
    <source>
        <dbReference type="Proteomes" id="UP000019364"/>
    </source>
</evidence>
<evidence type="ECO:0000313" key="2">
    <source>
        <dbReference type="EMBL" id="GAF08673.1"/>
    </source>
</evidence>
<keyword evidence="3" id="KW-1185">Reference proteome</keyword>
<dbReference type="SUPFAM" id="SSF53448">
    <property type="entry name" value="Nucleotide-diphospho-sugar transferases"/>
    <property type="match status" value="1"/>
</dbReference>
<organism evidence="2 3">
    <name type="scientific">Paenibacillus pini JCM 16418</name>
    <dbReference type="NCBI Taxonomy" id="1236976"/>
    <lineage>
        <taxon>Bacteria</taxon>
        <taxon>Bacillati</taxon>
        <taxon>Bacillota</taxon>
        <taxon>Bacilli</taxon>
        <taxon>Bacillales</taxon>
        <taxon>Paenibacillaceae</taxon>
        <taxon>Paenibacillus</taxon>
    </lineage>
</organism>
<dbReference type="Pfam" id="PF00535">
    <property type="entry name" value="Glycos_transf_2"/>
    <property type="match status" value="1"/>
</dbReference>
<dbReference type="EMBL" id="BAVZ01000007">
    <property type="protein sequence ID" value="GAF08673.1"/>
    <property type="molecule type" value="Genomic_DNA"/>
</dbReference>
<dbReference type="AlphaFoldDB" id="W7YM67"/>
<feature type="domain" description="Glycosyltransferase 2-like" evidence="1">
    <location>
        <begin position="32"/>
        <end position="135"/>
    </location>
</feature>
<accession>W7YM67</accession>
<dbReference type="Gene3D" id="3.90.550.10">
    <property type="entry name" value="Spore Coat Polysaccharide Biosynthesis Protein SpsA, Chain A"/>
    <property type="match status" value="1"/>
</dbReference>
<name>W7YM67_9BACL</name>
<dbReference type="Proteomes" id="UP000019364">
    <property type="component" value="Unassembled WGS sequence"/>
</dbReference>
<proteinExistence type="predicted"/>
<reference evidence="2 3" key="1">
    <citation type="journal article" date="2014" name="Genome Announc.">
        <title>Draft Genome Sequence of Paenibacillus pini JCM 16418T, Isolated from the Rhizosphere of Pine Tree.</title>
        <authorList>
            <person name="Yuki M."/>
            <person name="Oshima K."/>
            <person name="Suda W."/>
            <person name="Oshida Y."/>
            <person name="Kitamura K."/>
            <person name="Iida Y."/>
            <person name="Hattori M."/>
            <person name="Ohkuma M."/>
        </authorList>
    </citation>
    <scope>NUCLEOTIDE SEQUENCE [LARGE SCALE GENOMIC DNA]</scope>
    <source>
        <strain evidence="2 3">JCM 16418</strain>
    </source>
</reference>
<comment type="caution">
    <text evidence="2">The sequence shown here is derived from an EMBL/GenBank/DDBJ whole genome shotgun (WGS) entry which is preliminary data.</text>
</comment>
<sequence length="274" mass="29371">MMELSSAYVRGYSLGSGEKESFFPLLLHVSASAVVSASNEADRLDQVLNELERLPLQELIVVLNGCDDNSYSITRKHPQVTIVHYDERLGHDVGRSIGAGMARGDIILFTDGDIPIPAEQLAAFMYAVDGGCDVALNDINPFLPLFVHQDDVTRCKSFLNMALGRSDLGASSLTAVPHALSAGVLATIGKEALMIPPKAQALAITGGFHVAQVDTVNVFVSNRLRTGNMGQGNPVAHMIIGDHVEALQTVMGLIKDARSPVPLSRKDVAMRRNA</sequence>
<dbReference type="RefSeq" id="WP_242403820.1">
    <property type="nucleotide sequence ID" value="NZ_BAVZ01000007.1"/>
</dbReference>
<gene>
    <name evidence="2" type="ORF">JCM16418_2761</name>
</gene>
<keyword evidence="2" id="KW-0808">Transferase</keyword>
<dbReference type="InterPro" id="IPR001173">
    <property type="entry name" value="Glyco_trans_2-like"/>
</dbReference>